<comment type="caution">
    <text evidence="10">The sequence shown here is derived from an EMBL/GenBank/DDBJ whole genome shotgun (WGS) entry which is preliminary data.</text>
</comment>
<dbReference type="PROSITE" id="PS51779">
    <property type="entry name" value="POTRA"/>
    <property type="match status" value="1"/>
</dbReference>
<evidence type="ECO:0000256" key="7">
    <source>
        <dbReference type="ARBA" id="ARBA00023306"/>
    </source>
</evidence>
<dbReference type="PANTHER" id="PTHR37820:SF1">
    <property type="entry name" value="CELL DIVISION PROTEIN FTSQ"/>
    <property type="match status" value="1"/>
</dbReference>
<organism evidence="10 11">
    <name type="scientific">Melghirimyces profundicolus</name>
    <dbReference type="NCBI Taxonomy" id="1242148"/>
    <lineage>
        <taxon>Bacteria</taxon>
        <taxon>Bacillati</taxon>
        <taxon>Bacillota</taxon>
        <taxon>Bacilli</taxon>
        <taxon>Bacillales</taxon>
        <taxon>Thermoactinomycetaceae</taxon>
        <taxon>Melghirimyces</taxon>
    </lineage>
</organism>
<keyword evidence="2" id="KW-1003">Cell membrane</keyword>
<evidence type="ECO:0000256" key="5">
    <source>
        <dbReference type="ARBA" id="ARBA00022989"/>
    </source>
</evidence>
<name>A0A2T6B7B5_9BACL</name>
<keyword evidence="7" id="KW-0131">Cell cycle</keyword>
<evidence type="ECO:0000313" key="11">
    <source>
        <dbReference type="Proteomes" id="UP000244240"/>
    </source>
</evidence>
<keyword evidence="4 8" id="KW-0812">Transmembrane</keyword>
<dbReference type="InterPro" id="IPR034746">
    <property type="entry name" value="POTRA"/>
</dbReference>
<dbReference type="PANTHER" id="PTHR37820">
    <property type="entry name" value="CELL DIVISION PROTEIN DIVIB"/>
    <property type="match status" value="1"/>
</dbReference>
<protein>
    <submittedName>
        <fullName evidence="10">Cell division protein FtsQ</fullName>
    </submittedName>
</protein>
<evidence type="ECO:0000256" key="6">
    <source>
        <dbReference type="ARBA" id="ARBA00023136"/>
    </source>
</evidence>
<keyword evidence="3 10" id="KW-0132">Cell division</keyword>
<dbReference type="GO" id="GO:0005886">
    <property type="term" value="C:plasma membrane"/>
    <property type="evidence" value="ECO:0007669"/>
    <property type="project" value="TreeGrafter"/>
</dbReference>
<evidence type="ECO:0000256" key="8">
    <source>
        <dbReference type="SAM" id="Phobius"/>
    </source>
</evidence>
<evidence type="ECO:0000256" key="3">
    <source>
        <dbReference type="ARBA" id="ARBA00022618"/>
    </source>
</evidence>
<keyword evidence="11" id="KW-1185">Reference proteome</keyword>
<feature type="domain" description="POTRA" evidence="9">
    <location>
        <begin position="44"/>
        <end position="114"/>
    </location>
</feature>
<dbReference type="GO" id="GO:0051301">
    <property type="term" value="P:cell division"/>
    <property type="evidence" value="ECO:0007669"/>
    <property type="project" value="UniProtKB-KW"/>
</dbReference>
<proteinExistence type="predicted"/>
<comment type="subcellular location">
    <subcellularLocation>
        <location evidence="1">Membrane</location>
    </subcellularLocation>
</comment>
<dbReference type="Pfam" id="PF08478">
    <property type="entry name" value="POTRA_1"/>
    <property type="match status" value="1"/>
</dbReference>
<keyword evidence="6 8" id="KW-0472">Membrane</keyword>
<dbReference type="AlphaFoldDB" id="A0A2T6B7B5"/>
<gene>
    <name evidence="10" type="ORF">C8P63_13237</name>
</gene>
<sequence length="242" mass="27561">MEERVPPLRPSNHGRKPPSVTAIFFILLFFLGVCLVLFLKSPLSEIREIRVEGNHLVSDREVLETVRLVKGTSFFHWETGKAEQALRTLPQVRDATVSKSFPGTVRIRLTEVKRVGYWAGDRKIYPLLSDGSVLQEEPWEGEVDRPVIRDFGKGEMLASVAAGLSELSPKVILELSEIRPGKDVTYPDLVKIYTRRDHLIRVQASELGEKVKYYPHFKDRPPGTLNLLESTWYVPGDPSRER</sequence>
<accession>A0A2T6B7B5</accession>
<evidence type="ECO:0000313" key="10">
    <source>
        <dbReference type="EMBL" id="PTX51957.1"/>
    </source>
</evidence>
<dbReference type="InterPro" id="IPR050487">
    <property type="entry name" value="FtsQ_DivIB"/>
</dbReference>
<evidence type="ECO:0000256" key="2">
    <source>
        <dbReference type="ARBA" id="ARBA00022475"/>
    </source>
</evidence>
<feature type="transmembrane region" description="Helical" evidence="8">
    <location>
        <begin position="20"/>
        <end position="39"/>
    </location>
</feature>
<keyword evidence="5 8" id="KW-1133">Transmembrane helix</keyword>
<evidence type="ECO:0000256" key="1">
    <source>
        <dbReference type="ARBA" id="ARBA00004370"/>
    </source>
</evidence>
<dbReference type="RefSeq" id="WP_170109729.1">
    <property type="nucleotide sequence ID" value="NZ_QBKR01000032.1"/>
</dbReference>
<dbReference type="Gene3D" id="3.10.20.310">
    <property type="entry name" value="membrane protein fhac"/>
    <property type="match status" value="1"/>
</dbReference>
<dbReference type="EMBL" id="QBKR01000032">
    <property type="protein sequence ID" value="PTX51957.1"/>
    <property type="molecule type" value="Genomic_DNA"/>
</dbReference>
<evidence type="ECO:0000259" key="9">
    <source>
        <dbReference type="PROSITE" id="PS51779"/>
    </source>
</evidence>
<evidence type="ECO:0000256" key="4">
    <source>
        <dbReference type="ARBA" id="ARBA00022692"/>
    </source>
</evidence>
<dbReference type="Gene3D" id="3.40.50.10960">
    <property type="match status" value="1"/>
</dbReference>
<dbReference type="Proteomes" id="UP000244240">
    <property type="component" value="Unassembled WGS sequence"/>
</dbReference>
<dbReference type="InterPro" id="IPR013685">
    <property type="entry name" value="POTRA_FtsQ_type"/>
</dbReference>
<reference evidence="10 11" key="1">
    <citation type="submission" date="2018-04" db="EMBL/GenBank/DDBJ databases">
        <title>Genomic Encyclopedia of Archaeal and Bacterial Type Strains, Phase II (KMG-II): from individual species to whole genera.</title>
        <authorList>
            <person name="Goeker M."/>
        </authorList>
    </citation>
    <scope>NUCLEOTIDE SEQUENCE [LARGE SCALE GENOMIC DNA]</scope>
    <source>
        <strain evidence="10 11">DSM 45787</strain>
    </source>
</reference>